<keyword evidence="5" id="KW-1185">Reference proteome</keyword>
<reference evidence="4 5" key="1">
    <citation type="submission" date="2021-08" db="EMBL/GenBank/DDBJ databases">
        <title>WGS of actinomycetes from Thailand.</title>
        <authorList>
            <person name="Thawai C."/>
        </authorList>
    </citation>
    <scope>NUCLEOTIDE SEQUENCE [LARGE SCALE GENOMIC DNA]</scope>
    <source>
        <strain evidence="4 5">PLK6-54</strain>
    </source>
</reference>
<dbReference type="PROSITE" id="PS51318">
    <property type="entry name" value="TAT"/>
    <property type="match status" value="1"/>
</dbReference>
<dbReference type="PANTHER" id="PTHR31084">
    <property type="entry name" value="ALPHA-L-FUCOSIDASE 2"/>
    <property type="match status" value="1"/>
</dbReference>
<feature type="signal peptide" evidence="2">
    <location>
        <begin position="1"/>
        <end position="27"/>
    </location>
</feature>
<name>A0ABS7Q5Y4_9ACTN</name>
<accession>A0ABS7Q5Y4</accession>
<dbReference type="Pfam" id="PF22124">
    <property type="entry name" value="Glyco_hydro_95_cat"/>
    <property type="match status" value="1"/>
</dbReference>
<dbReference type="SUPFAM" id="SSF48208">
    <property type="entry name" value="Six-hairpin glycosidases"/>
    <property type="match status" value="1"/>
</dbReference>
<proteinExistence type="predicted"/>
<dbReference type="EMBL" id="JAINZZ010000006">
    <property type="protein sequence ID" value="MBY8877412.1"/>
    <property type="molecule type" value="Genomic_DNA"/>
</dbReference>
<dbReference type="PANTHER" id="PTHR31084:SF0">
    <property type="entry name" value="ALPHA-L-FUCOSIDASE 2"/>
    <property type="match status" value="1"/>
</dbReference>
<evidence type="ECO:0000313" key="4">
    <source>
        <dbReference type="EMBL" id="MBY8877412.1"/>
    </source>
</evidence>
<dbReference type="Proteomes" id="UP000778578">
    <property type="component" value="Unassembled WGS sequence"/>
</dbReference>
<protein>
    <recommendedName>
        <fullName evidence="3">Glycosyl hydrolase family 95 catalytic domain-containing protein</fullName>
    </recommendedName>
</protein>
<dbReference type="InterPro" id="IPR012341">
    <property type="entry name" value="6hp_glycosidase-like_sf"/>
</dbReference>
<gene>
    <name evidence="4" type="ORF">K7862_07120</name>
</gene>
<evidence type="ECO:0000256" key="2">
    <source>
        <dbReference type="SAM" id="SignalP"/>
    </source>
</evidence>
<comment type="caution">
    <text evidence="4">The sequence shown here is derived from an EMBL/GenBank/DDBJ whole genome shotgun (WGS) entry which is preliminary data.</text>
</comment>
<keyword evidence="2" id="KW-0732">Signal</keyword>
<organism evidence="4 5">
    <name type="scientific">Actinacidiphila acidipaludis</name>
    <dbReference type="NCBI Taxonomy" id="2873382"/>
    <lineage>
        <taxon>Bacteria</taxon>
        <taxon>Bacillati</taxon>
        <taxon>Actinomycetota</taxon>
        <taxon>Actinomycetes</taxon>
        <taxon>Kitasatosporales</taxon>
        <taxon>Streptomycetaceae</taxon>
        <taxon>Actinacidiphila</taxon>
    </lineage>
</organism>
<dbReference type="InterPro" id="IPR054363">
    <property type="entry name" value="GH95_cat"/>
</dbReference>
<dbReference type="InterPro" id="IPR006311">
    <property type="entry name" value="TAT_signal"/>
</dbReference>
<dbReference type="InterPro" id="IPR008928">
    <property type="entry name" value="6-hairpin_glycosidase_sf"/>
</dbReference>
<evidence type="ECO:0000313" key="5">
    <source>
        <dbReference type="Proteomes" id="UP000778578"/>
    </source>
</evidence>
<feature type="domain" description="Glycosyl hydrolase family 95 catalytic" evidence="3">
    <location>
        <begin position="317"/>
        <end position="525"/>
    </location>
</feature>
<dbReference type="Gene3D" id="1.50.10.10">
    <property type="match status" value="1"/>
</dbReference>
<dbReference type="RefSeq" id="WP_222961580.1">
    <property type="nucleotide sequence ID" value="NZ_JAINZZ010000006.1"/>
</dbReference>
<evidence type="ECO:0000259" key="3">
    <source>
        <dbReference type="Pfam" id="PF22124"/>
    </source>
</evidence>
<evidence type="ECO:0000256" key="1">
    <source>
        <dbReference type="SAM" id="MobiDB-lite"/>
    </source>
</evidence>
<sequence length="676" mass="69894">MNAELGRRTFIRTAAATGVAAAGTTWAAEAASAAPGGPNGGATGSAAGPGAHESALRDARMVWSQAPRDRSGAPFLGDNALAVQVFLRPDGKALRFSLGTAGPGWDSAPAFLDLVPAGAVTSVRLELDLWNAELTGMVGTTSGAVAVRAFVPRGRGVLLVTSTAAGGERTVRYATGPEGAAGSGVTRAVRQSGTRAVVTATAGPGDVRAALEAGEAALTGDHRAWWHAFYSRSHLSVPDRTVQRFHWLQLYTAAALLSPRAPLAASAPTLLNRSAHTGLGGAAAAAAGGGLPPGTGHLNWATPGAGSKAGPSENLLLAWGVPQAWDAYRHTGDENVLREVLHPLLRKAVGFYAGYLVPGADGHLHLPATYSPGYGDVVDATHDLALLRWAAAALVESTRRLGLSDPGLKRWQDVAARLAPYHQDADGVAVGAGVRLSRSHARAGHLLWLFPLYEKRWSRPDDRALMTSSFDHWASMRQDWDGRSYAVGASMAAAVHRGGEAHTLLRRLLDGEPTGLTGLLPNAMGRAKDGTSDLATSFAAGQAVLDLLVAGDPDVVDVFPGVPDEWADASVFGLRAPGAFVVDAARSRGRTDWVRVGGAAGRTLTLRHGVEADVDIRVEKAGTSRPADARSTAPGTCVLRLDAGESVVVARRGAVPGEAAQEVPANGGGRHWGGAL</sequence>
<feature type="chain" id="PRO_5047370034" description="Glycosyl hydrolase family 95 catalytic domain-containing protein" evidence="2">
    <location>
        <begin position="28"/>
        <end position="676"/>
    </location>
</feature>
<feature type="region of interest" description="Disordered" evidence="1">
    <location>
        <begin position="31"/>
        <end position="51"/>
    </location>
</feature>